<dbReference type="PATRIC" id="fig|338187.36.peg.2967"/>
<dbReference type="InterPro" id="IPR036291">
    <property type="entry name" value="NAD(P)-bd_dom_sf"/>
</dbReference>
<name>A7MZW6_VIBC1</name>
<organism evidence="1 2">
    <name type="scientific">Vibrio campbellii (strain ATCC BAA-1116)</name>
    <dbReference type="NCBI Taxonomy" id="2902295"/>
    <lineage>
        <taxon>Bacteria</taxon>
        <taxon>Pseudomonadati</taxon>
        <taxon>Pseudomonadota</taxon>
        <taxon>Gammaproteobacteria</taxon>
        <taxon>Vibrionales</taxon>
        <taxon>Vibrionaceae</taxon>
        <taxon>Vibrio</taxon>
    </lineage>
</organism>
<evidence type="ECO:0000313" key="2">
    <source>
        <dbReference type="Proteomes" id="UP000008152"/>
    </source>
</evidence>
<dbReference type="Proteomes" id="UP000008152">
    <property type="component" value="Chromosome I"/>
</dbReference>
<sequence length="45" mass="4878">MWGALRPNALIETQTSAAGLAKVIAQSTQKNSGQFINYDGTQLPW</sequence>
<dbReference type="KEGG" id="vha:VIBHAR_03039"/>
<accession>A7MZW6</accession>
<dbReference type="AlphaFoldDB" id="A7MZW6"/>
<dbReference type="EMBL" id="CP000789">
    <property type="protein sequence ID" value="ABU71989.1"/>
    <property type="molecule type" value="Genomic_DNA"/>
</dbReference>
<reference evidence="1 2" key="1">
    <citation type="submission" date="2007-08" db="EMBL/GenBank/DDBJ databases">
        <authorList>
            <consortium name="The Vibrio harveyi Genome Sequencing Project"/>
            <person name="Bassler B."/>
            <person name="Clifton S.W."/>
            <person name="Fulton L."/>
            <person name="Delehaunty K."/>
            <person name="Fronick C."/>
            <person name="Harrison M."/>
            <person name="Markivic C."/>
            <person name="Fulton R."/>
            <person name="Tin-Wollam A.-M."/>
            <person name="Shah N."/>
            <person name="Pepin K."/>
            <person name="Nash W."/>
            <person name="Thiruvilangam P."/>
            <person name="Bhonagiri V."/>
            <person name="Waters C."/>
            <person name="Tu K.C."/>
            <person name="Irgon J."/>
            <person name="Wilson R.K."/>
        </authorList>
    </citation>
    <scope>NUCLEOTIDE SEQUENCE [LARGE SCALE GENOMIC DNA]</scope>
    <source>
        <strain evidence="2">ATCC BAA-1116 / BB120</strain>
    </source>
</reference>
<proteinExistence type="predicted"/>
<gene>
    <name evidence="1" type="ordered locus">VIBHAR_03039</name>
</gene>
<evidence type="ECO:0000313" key="1">
    <source>
        <dbReference type="EMBL" id="ABU71989.1"/>
    </source>
</evidence>
<dbReference type="SUPFAM" id="SSF51735">
    <property type="entry name" value="NAD(P)-binding Rossmann-fold domains"/>
    <property type="match status" value="1"/>
</dbReference>
<protein>
    <recommendedName>
        <fullName evidence="3">Short-chain dehydrogenase</fullName>
    </recommendedName>
</protein>
<evidence type="ECO:0008006" key="3">
    <source>
        <dbReference type="Google" id="ProtNLM"/>
    </source>
</evidence>